<proteinExistence type="predicted"/>
<organism evidence="1 2">
    <name type="scientific">Sphingobacterium athyrii</name>
    <dbReference type="NCBI Taxonomy" id="2152717"/>
    <lineage>
        <taxon>Bacteria</taxon>
        <taxon>Pseudomonadati</taxon>
        <taxon>Bacteroidota</taxon>
        <taxon>Sphingobacteriia</taxon>
        <taxon>Sphingobacteriales</taxon>
        <taxon>Sphingobacteriaceae</taxon>
        <taxon>Sphingobacterium</taxon>
    </lineage>
</organism>
<keyword evidence="2" id="KW-1185">Reference proteome</keyword>
<sequence>MKNFKNFKANNFSLKFLIQRNLRFKWHWKVYPTASSIQVAAGAFFLGLPKIVNRRHIQENEIRFSMNMISKQTEYFTPLIVEVTSPQIEKCTKIENSAV</sequence>
<evidence type="ECO:0000313" key="1">
    <source>
        <dbReference type="EMBL" id="PUV26434.1"/>
    </source>
</evidence>
<dbReference type="EMBL" id="QCXX01000001">
    <property type="protein sequence ID" value="PUV26434.1"/>
    <property type="molecule type" value="Genomic_DNA"/>
</dbReference>
<comment type="caution">
    <text evidence="1">The sequence shown here is derived from an EMBL/GenBank/DDBJ whole genome shotgun (WGS) entry which is preliminary data.</text>
</comment>
<dbReference type="Proteomes" id="UP000250831">
    <property type="component" value="Unassembled WGS sequence"/>
</dbReference>
<accession>A0A363P038</accession>
<reference evidence="1 2" key="1">
    <citation type="submission" date="2018-04" db="EMBL/GenBank/DDBJ databases">
        <title>Sphingobacterium sp. M46 Genome.</title>
        <authorList>
            <person name="Cheng J."/>
            <person name="Li Y."/>
        </authorList>
    </citation>
    <scope>NUCLEOTIDE SEQUENCE [LARGE SCALE GENOMIC DNA]</scope>
    <source>
        <strain evidence="1 2">M46</strain>
    </source>
</reference>
<evidence type="ECO:0000313" key="2">
    <source>
        <dbReference type="Proteomes" id="UP000250831"/>
    </source>
</evidence>
<protein>
    <submittedName>
        <fullName evidence="1">Uncharacterized protein</fullName>
    </submittedName>
</protein>
<dbReference type="AlphaFoldDB" id="A0A363P038"/>
<gene>
    <name evidence="1" type="ORF">DCO56_05690</name>
</gene>
<name>A0A363P038_9SPHI</name>